<evidence type="ECO:0000313" key="1">
    <source>
        <dbReference type="EMBL" id="KAK7029816.1"/>
    </source>
</evidence>
<name>A0AAW0BSE8_9AGAR</name>
<dbReference type="AlphaFoldDB" id="A0AAW0BSE8"/>
<accession>A0AAW0BSE8</accession>
<evidence type="ECO:0008006" key="3">
    <source>
        <dbReference type="Google" id="ProtNLM"/>
    </source>
</evidence>
<proteinExistence type="predicted"/>
<dbReference type="Proteomes" id="UP001362999">
    <property type="component" value="Unassembled WGS sequence"/>
</dbReference>
<sequence length="81" mass="9595">MLVHASSTRRLLLASCIWSILSYGTLIRTPPIIIPLVLWRGFWPWTRTFFSSRSFKFHHHRSHTIPFCSLPFQLPSQLHQH</sequence>
<protein>
    <recommendedName>
        <fullName evidence="3">Secreted protein</fullName>
    </recommendedName>
</protein>
<keyword evidence="2" id="KW-1185">Reference proteome</keyword>
<gene>
    <name evidence="1" type="ORF">R3P38DRAFT_2931471</name>
</gene>
<organism evidence="1 2">
    <name type="scientific">Favolaschia claudopus</name>
    <dbReference type="NCBI Taxonomy" id="2862362"/>
    <lineage>
        <taxon>Eukaryota</taxon>
        <taxon>Fungi</taxon>
        <taxon>Dikarya</taxon>
        <taxon>Basidiomycota</taxon>
        <taxon>Agaricomycotina</taxon>
        <taxon>Agaricomycetes</taxon>
        <taxon>Agaricomycetidae</taxon>
        <taxon>Agaricales</taxon>
        <taxon>Marasmiineae</taxon>
        <taxon>Mycenaceae</taxon>
        <taxon>Favolaschia</taxon>
    </lineage>
</organism>
<dbReference type="EMBL" id="JAWWNJ010000026">
    <property type="protein sequence ID" value="KAK7029816.1"/>
    <property type="molecule type" value="Genomic_DNA"/>
</dbReference>
<comment type="caution">
    <text evidence="1">The sequence shown here is derived from an EMBL/GenBank/DDBJ whole genome shotgun (WGS) entry which is preliminary data.</text>
</comment>
<reference evidence="1 2" key="1">
    <citation type="journal article" date="2024" name="J Genomics">
        <title>Draft genome sequencing and assembly of Favolaschia claudopus CIRM-BRFM 2984 isolated from oak limbs.</title>
        <authorList>
            <person name="Navarro D."/>
            <person name="Drula E."/>
            <person name="Chaduli D."/>
            <person name="Cazenave R."/>
            <person name="Ahrendt S."/>
            <person name="Wang J."/>
            <person name="Lipzen A."/>
            <person name="Daum C."/>
            <person name="Barry K."/>
            <person name="Grigoriev I.V."/>
            <person name="Favel A."/>
            <person name="Rosso M.N."/>
            <person name="Martin F."/>
        </authorList>
    </citation>
    <scope>NUCLEOTIDE SEQUENCE [LARGE SCALE GENOMIC DNA]</scope>
    <source>
        <strain evidence="1 2">CIRM-BRFM 2984</strain>
    </source>
</reference>
<evidence type="ECO:0000313" key="2">
    <source>
        <dbReference type="Proteomes" id="UP001362999"/>
    </source>
</evidence>